<keyword evidence="3" id="KW-1185">Reference proteome</keyword>
<dbReference type="Proteomes" id="UP000239415">
    <property type="component" value="Unassembled WGS sequence"/>
</dbReference>
<dbReference type="EMBL" id="PVMZ01000012">
    <property type="protein sequence ID" value="PRX18759.1"/>
    <property type="molecule type" value="Genomic_DNA"/>
</dbReference>
<feature type="region of interest" description="Disordered" evidence="1">
    <location>
        <begin position="28"/>
        <end position="79"/>
    </location>
</feature>
<feature type="compositionally biased region" description="Low complexity" evidence="1">
    <location>
        <begin position="46"/>
        <end position="61"/>
    </location>
</feature>
<sequence>MSRQRTATERKAKLPISSCWIGAAALRSGARRRQNAGKGTHAGQLSRSPVVSARRAARITAPAPPDKKAVRRLDKKAVRRLDKKAVRRLDKKAVRRLDKKAVPGPDEKPDIRAAEGGPAGHVGWHVPGRNQEAAERMAGR</sequence>
<feature type="region of interest" description="Disordered" evidence="1">
    <location>
        <begin position="95"/>
        <end position="140"/>
    </location>
</feature>
<comment type="caution">
    <text evidence="2">The sequence shown here is derived from an EMBL/GenBank/DDBJ whole genome shotgun (WGS) entry which is preliminary data.</text>
</comment>
<dbReference type="AlphaFoldDB" id="A0A2T0K6X3"/>
<evidence type="ECO:0000256" key="1">
    <source>
        <dbReference type="SAM" id="MobiDB-lite"/>
    </source>
</evidence>
<name>A0A2T0K6X3_9ACTN</name>
<protein>
    <submittedName>
        <fullName evidence="2">Uncharacterized protein</fullName>
    </submittedName>
</protein>
<feature type="compositionally biased region" description="Basic and acidic residues" evidence="1">
    <location>
        <begin position="95"/>
        <end position="113"/>
    </location>
</feature>
<evidence type="ECO:0000313" key="2">
    <source>
        <dbReference type="EMBL" id="PRX18759.1"/>
    </source>
</evidence>
<evidence type="ECO:0000313" key="3">
    <source>
        <dbReference type="Proteomes" id="UP000239415"/>
    </source>
</evidence>
<reference evidence="2 3" key="1">
    <citation type="submission" date="2018-03" db="EMBL/GenBank/DDBJ databases">
        <title>Genomic Encyclopedia of Archaeal and Bacterial Type Strains, Phase II (KMG-II): from individual species to whole genera.</title>
        <authorList>
            <person name="Goeker M."/>
        </authorList>
    </citation>
    <scope>NUCLEOTIDE SEQUENCE [LARGE SCALE GENOMIC DNA]</scope>
    <source>
        <strain evidence="2 3">DSM 43146</strain>
    </source>
</reference>
<gene>
    <name evidence="2" type="ORF">CLV67_112234</name>
</gene>
<organism evidence="2 3">
    <name type="scientific">Actinoplanes italicus</name>
    <dbReference type="NCBI Taxonomy" id="113567"/>
    <lineage>
        <taxon>Bacteria</taxon>
        <taxon>Bacillati</taxon>
        <taxon>Actinomycetota</taxon>
        <taxon>Actinomycetes</taxon>
        <taxon>Micromonosporales</taxon>
        <taxon>Micromonosporaceae</taxon>
        <taxon>Actinoplanes</taxon>
    </lineage>
</organism>
<proteinExistence type="predicted"/>
<accession>A0A2T0K6X3</accession>
<feature type="compositionally biased region" description="Basic and acidic residues" evidence="1">
    <location>
        <begin position="65"/>
        <end position="79"/>
    </location>
</feature>